<organism evidence="7 8">
    <name type="scientific">Bathycoccus prasinos</name>
    <dbReference type="NCBI Taxonomy" id="41875"/>
    <lineage>
        <taxon>Eukaryota</taxon>
        <taxon>Viridiplantae</taxon>
        <taxon>Chlorophyta</taxon>
        <taxon>Mamiellophyceae</taxon>
        <taxon>Mamiellales</taxon>
        <taxon>Bathycoccaceae</taxon>
        <taxon>Bathycoccus</taxon>
    </lineage>
</organism>
<feature type="transmembrane region" description="Helical" evidence="6">
    <location>
        <begin position="478"/>
        <end position="499"/>
    </location>
</feature>
<evidence type="ECO:0000256" key="6">
    <source>
        <dbReference type="SAM" id="Phobius"/>
    </source>
</evidence>
<evidence type="ECO:0000313" key="7">
    <source>
        <dbReference type="EMBL" id="CCO16867.1"/>
    </source>
</evidence>
<feature type="transmembrane region" description="Helical" evidence="6">
    <location>
        <begin position="431"/>
        <end position="457"/>
    </location>
</feature>
<protein>
    <submittedName>
        <fullName evidence="7">NCS1 nucleoside transporter family</fullName>
    </submittedName>
</protein>
<dbReference type="Proteomes" id="UP000198341">
    <property type="component" value="Chromosome 5"/>
</dbReference>
<dbReference type="AlphaFoldDB" id="K8EFG3"/>
<dbReference type="Pfam" id="PF02133">
    <property type="entry name" value="Transp_cyt_pur"/>
    <property type="match status" value="1"/>
</dbReference>
<keyword evidence="8" id="KW-1185">Reference proteome</keyword>
<keyword evidence="3 6" id="KW-0812">Transmembrane</keyword>
<comment type="similarity">
    <text evidence="2">Belongs to the purine-cytosine permease (2.A.39) family.</text>
</comment>
<proteinExistence type="inferred from homology"/>
<dbReference type="GO" id="GO:0015205">
    <property type="term" value="F:nucleobase transmembrane transporter activity"/>
    <property type="evidence" value="ECO:0007669"/>
    <property type="project" value="TreeGrafter"/>
</dbReference>
<keyword evidence="5 6" id="KW-0472">Membrane</keyword>
<keyword evidence="4 6" id="KW-1133">Transmembrane helix</keyword>
<evidence type="ECO:0000256" key="3">
    <source>
        <dbReference type="ARBA" id="ARBA00022692"/>
    </source>
</evidence>
<dbReference type="OrthoDB" id="2018619at2759"/>
<gene>
    <name evidence="7" type="ORF">Bathy05g04670</name>
</gene>
<dbReference type="Gene3D" id="1.10.4160.10">
    <property type="entry name" value="Hydantoin permease"/>
    <property type="match status" value="1"/>
</dbReference>
<sequence length="545" mass="58312">MTRIQTTDTVLGRTRDAKFVTTKRRVTTASSSSSSSSTGSKGFTRDDIVESFESSKASSALHNDDLSPVLKQNRTFSTFDTASLWVGLVVCVPAWQLVSSLMGIGNLSAFLALLLVFVANLFVVWPIVLQANAGVKYGIPFVVHARSSFGVKGANVAGLSRGFIASAWFGIQTVVGANCLRSLAVDFGVASGVSSPYLGGICYIIFWLLQAYVVWNDVESIKTIEKLAAPILLFLTLLLFIFTCVSSGGVVQSVLSAFATNGGGSNMSSNSIAGSFSWKTFFQAATASASFWATMICNVSDFSRFSKSRESFEKASFAMPLAMAVFAFASIVVTSSAAHILNTSSNLITDPMVVTSLLSTHFNWGKIASVLAAIGILTATLSTNIAANILAPANAIQNLAPSKLSFRTSAILSMILGTLCLPWKLTSDANSYIFVWLTGYGAFLAPILGIMLCDYFLIRNQYLVLEDLYSADKNSSYYFTNGVNYKAMLAFAVGVLANLPGFLHAVGLWPSSMLPQCLALAYDCAWFVGVLVGGCMHFALEKFLP</sequence>
<reference evidence="7 8" key="1">
    <citation type="submission" date="2011-10" db="EMBL/GenBank/DDBJ databases">
        <authorList>
            <person name="Genoscope - CEA"/>
        </authorList>
    </citation>
    <scope>NUCLEOTIDE SEQUENCE [LARGE SCALE GENOMIC DNA]</scope>
    <source>
        <strain evidence="7 8">RCC 1105</strain>
    </source>
</reference>
<dbReference type="STRING" id="41875.K8EFG3"/>
<dbReference type="GeneID" id="19015970"/>
<dbReference type="GO" id="GO:0005886">
    <property type="term" value="C:plasma membrane"/>
    <property type="evidence" value="ECO:0007669"/>
    <property type="project" value="TreeGrafter"/>
</dbReference>
<dbReference type="PANTHER" id="PTHR30618">
    <property type="entry name" value="NCS1 FAMILY PURINE/PYRIMIDINE TRANSPORTER"/>
    <property type="match status" value="1"/>
</dbReference>
<dbReference type="PANTHER" id="PTHR30618:SF0">
    <property type="entry name" value="PURINE-URACIL PERMEASE NCS1"/>
    <property type="match status" value="1"/>
</dbReference>
<feature type="transmembrane region" description="Helical" evidence="6">
    <location>
        <begin position="519"/>
        <end position="540"/>
    </location>
</feature>
<name>K8EFG3_9CHLO</name>
<feature type="transmembrane region" description="Helical" evidence="6">
    <location>
        <begin position="321"/>
        <end position="341"/>
    </location>
</feature>
<evidence type="ECO:0000256" key="4">
    <source>
        <dbReference type="ARBA" id="ARBA00022989"/>
    </source>
</evidence>
<dbReference type="InterPro" id="IPR045225">
    <property type="entry name" value="Uracil/uridine/allantoin_perm"/>
</dbReference>
<feature type="transmembrane region" description="Helical" evidence="6">
    <location>
        <begin position="197"/>
        <end position="215"/>
    </location>
</feature>
<accession>K8EFG3</accession>
<feature type="transmembrane region" description="Helical" evidence="6">
    <location>
        <begin position="367"/>
        <end position="392"/>
    </location>
</feature>
<evidence type="ECO:0000256" key="1">
    <source>
        <dbReference type="ARBA" id="ARBA00004141"/>
    </source>
</evidence>
<feature type="transmembrane region" description="Helical" evidence="6">
    <location>
        <begin position="280"/>
        <end position="300"/>
    </location>
</feature>
<dbReference type="InterPro" id="IPR001248">
    <property type="entry name" value="Pur-cyt_permease"/>
</dbReference>
<dbReference type="KEGG" id="bpg:Bathy05g04670"/>
<dbReference type="EMBL" id="FO082274">
    <property type="protein sequence ID" value="CCO16867.1"/>
    <property type="molecule type" value="Genomic_DNA"/>
</dbReference>
<dbReference type="eggNOG" id="KOG2466">
    <property type="taxonomic scope" value="Eukaryota"/>
</dbReference>
<evidence type="ECO:0000256" key="5">
    <source>
        <dbReference type="ARBA" id="ARBA00023136"/>
    </source>
</evidence>
<feature type="transmembrane region" description="Helical" evidence="6">
    <location>
        <begin position="82"/>
        <end position="102"/>
    </location>
</feature>
<dbReference type="RefSeq" id="XP_007513309.1">
    <property type="nucleotide sequence ID" value="XM_007513247.1"/>
</dbReference>
<comment type="subcellular location">
    <subcellularLocation>
        <location evidence="1">Membrane</location>
        <topology evidence="1">Multi-pass membrane protein</topology>
    </subcellularLocation>
</comment>
<evidence type="ECO:0000313" key="8">
    <source>
        <dbReference type="Proteomes" id="UP000198341"/>
    </source>
</evidence>
<feature type="transmembrane region" description="Helical" evidence="6">
    <location>
        <begin position="404"/>
        <end position="425"/>
    </location>
</feature>
<evidence type="ECO:0000256" key="2">
    <source>
        <dbReference type="ARBA" id="ARBA00008974"/>
    </source>
</evidence>
<feature type="transmembrane region" description="Helical" evidence="6">
    <location>
        <begin position="227"/>
        <end position="260"/>
    </location>
</feature>
<feature type="transmembrane region" description="Helical" evidence="6">
    <location>
        <begin position="109"/>
        <end position="128"/>
    </location>
</feature>